<keyword evidence="2 6" id="KW-0812">Transmembrane</keyword>
<evidence type="ECO:0000256" key="4">
    <source>
        <dbReference type="ARBA" id="ARBA00023136"/>
    </source>
</evidence>
<dbReference type="PROSITE" id="PS00216">
    <property type="entry name" value="SUGAR_TRANSPORT_1"/>
    <property type="match status" value="1"/>
</dbReference>
<evidence type="ECO:0000256" key="5">
    <source>
        <dbReference type="SAM" id="MobiDB-lite"/>
    </source>
</evidence>
<feature type="transmembrane region" description="Helical" evidence="6">
    <location>
        <begin position="147"/>
        <end position="167"/>
    </location>
</feature>
<feature type="compositionally biased region" description="Low complexity" evidence="5">
    <location>
        <begin position="1"/>
        <end position="36"/>
    </location>
</feature>
<organism evidence="9 10">
    <name type="scientific">Tilletia caries</name>
    <name type="common">wheat bunt fungus</name>
    <dbReference type="NCBI Taxonomy" id="13290"/>
    <lineage>
        <taxon>Eukaryota</taxon>
        <taxon>Fungi</taxon>
        <taxon>Dikarya</taxon>
        <taxon>Basidiomycota</taxon>
        <taxon>Ustilaginomycotina</taxon>
        <taxon>Exobasidiomycetes</taxon>
        <taxon>Tilletiales</taxon>
        <taxon>Tilletiaceae</taxon>
        <taxon>Tilletia</taxon>
    </lineage>
</organism>
<comment type="subcellular location">
    <subcellularLocation>
        <location evidence="1">Membrane</location>
        <topology evidence="1">Multi-pass membrane protein</topology>
    </subcellularLocation>
</comment>
<gene>
    <name evidence="9" type="ORF">A4X03_0g474</name>
    <name evidence="8" type="ORF">JKIAZH3_G7802</name>
</gene>
<name>A0A177VFC7_9BASI</name>
<dbReference type="EMBL" id="CAJHJG010001436">
    <property type="protein sequence ID" value="CAD6912407.1"/>
    <property type="molecule type" value="Genomic_DNA"/>
</dbReference>
<feature type="transmembrane region" description="Helical" evidence="6">
    <location>
        <begin position="417"/>
        <end position="436"/>
    </location>
</feature>
<feature type="transmembrane region" description="Helical" evidence="6">
    <location>
        <begin position="179"/>
        <end position="198"/>
    </location>
</feature>
<keyword evidence="11" id="KW-1185">Reference proteome</keyword>
<reference evidence="9" key="1">
    <citation type="submission" date="2016-04" db="EMBL/GenBank/DDBJ databases">
        <authorList>
            <person name="Nguyen H.D."/>
            <person name="Kesanakurti P."/>
            <person name="Cullis J."/>
            <person name="Levesque C.A."/>
            <person name="Hambleton S."/>
        </authorList>
    </citation>
    <scope>NUCLEOTIDE SEQUENCE</scope>
    <source>
        <strain evidence="9">DAOMC 238032</strain>
    </source>
</reference>
<reference evidence="9" key="2">
    <citation type="journal article" date="2019" name="IMA Fungus">
        <title>Genome sequencing and comparison of five Tilletia species to identify candidate genes for the detection of regulated species infecting wheat.</title>
        <authorList>
            <person name="Nguyen H.D.T."/>
            <person name="Sultana T."/>
            <person name="Kesanakurti P."/>
            <person name="Hambleton S."/>
        </authorList>
    </citation>
    <scope>NUCLEOTIDE SEQUENCE</scope>
    <source>
        <strain evidence="9">DAOMC 238032</strain>
    </source>
</reference>
<dbReference type="Proteomes" id="UP000836402">
    <property type="component" value="Unassembled WGS sequence"/>
</dbReference>
<evidence type="ECO:0000256" key="3">
    <source>
        <dbReference type="ARBA" id="ARBA00022989"/>
    </source>
</evidence>
<evidence type="ECO:0000259" key="7">
    <source>
        <dbReference type="PROSITE" id="PS50850"/>
    </source>
</evidence>
<dbReference type="Proteomes" id="UP000077671">
    <property type="component" value="Unassembled WGS sequence"/>
</dbReference>
<dbReference type="InterPro" id="IPR020846">
    <property type="entry name" value="MFS_dom"/>
</dbReference>
<dbReference type="PANTHER" id="PTHR23502:SF134">
    <property type="entry name" value="MAJOR FACILITATOR SUPERFAMILY (MFS) PROFILE DOMAIN-CONTAINING PROTEIN-RELATED"/>
    <property type="match status" value="1"/>
</dbReference>
<feature type="transmembrane region" description="Helical" evidence="6">
    <location>
        <begin position="335"/>
        <end position="362"/>
    </location>
</feature>
<feature type="compositionally biased region" description="Basic and acidic residues" evidence="5">
    <location>
        <begin position="41"/>
        <end position="67"/>
    </location>
</feature>
<sequence length="566" mass="61736">MSPSSSRTTSRSASDASSQPAASGAAAAAAHSSPAPEDGAALEKRLRDDLARYASRPHEDPDLERTDGAPPDRALEKEEARLESAGDVIWVDFEEGDTDDPFQWSTRKKWFNACMTCIFTVEVASAASTYVSGIAQMERDLGVEKHVVSILGISLYALGFSLPPLVLAPFSEALGRKTIYVITHFLWGMLFLGVGFAQNIETVLILRFLQGAFGSTGSTMVGGTISDLFRTAERGIPMALFAVAGIGATGLGPAWAGWTAQYLSWRWVQWISAAASSAFFVVFALTVSESRGSVLLARRAAKLRKQTGDPRYRARAEEERASMAVLIKTSLTRPLWLLVSEPVVAAFSIWIAFAWGIMYALLESIGLVTALHDFSLGQTGLVFLTLTVASVLGFLTNFYQEALYRRHFPEKGPEARLYAACAGAVLFPVGCLIYAWTSYAHVSMAGPIVGIIVLMLGVYHIYLSVFSYLADCYLIYASSALAAQSFARNVFAFAFPLFVTQMYHNLGYQWASTLVALLGAVLGVVPFVLFRWGHRIRARSRFSQSLQKEEDARREKAAALEKKGDV</sequence>
<feature type="transmembrane region" description="Helical" evidence="6">
    <location>
        <begin position="235"/>
        <end position="255"/>
    </location>
</feature>
<evidence type="ECO:0000256" key="2">
    <source>
        <dbReference type="ARBA" id="ARBA00022692"/>
    </source>
</evidence>
<dbReference type="Pfam" id="PF07690">
    <property type="entry name" value="MFS_1"/>
    <property type="match status" value="1"/>
</dbReference>
<evidence type="ECO:0000313" key="11">
    <source>
        <dbReference type="Proteomes" id="UP000836402"/>
    </source>
</evidence>
<feature type="domain" description="Major facilitator superfamily (MFS) profile" evidence="7">
    <location>
        <begin position="108"/>
        <end position="535"/>
    </location>
</feature>
<dbReference type="PANTHER" id="PTHR23502">
    <property type="entry name" value="MAJOR FACILITATOR SUPERFAMILY"/>
    <property type="match status" value="1"/>
</dbReference>
<proteinExistence type="predicted"/>
<feature type="transmembrane region" description="Helical" evidence="6">
    <location>
        <begin position="448"/>
        <end position="474"/>
    </location>
</feature>
<evidence type="ECO:0000256" key="1">
    <source>
        <dbReference type="ARBA" id="ARBA00004141"/>
    </source>
</evidence>
<comment type="caution">
    <text evidence="9">The sequence shown here is derived from an EMBL/GenBank/DDBJ whole genome shotgun (WGS) entry which is preliminary data.</text>
</comment>
<feature type="region of interest" description="Disordered" evidence="5">
    <location>
        <begin position="1"/>
        <end position="71"/>
    </location>
</feature>
<dbReference type="EMBL" id="LWDD02000028">
    <property type="protein sequence ID" value="KAE8265118.1"/>
    <property type="molecule type" value="Genomic_DNA"/>
</dbReference>
<keyword evidence="4 6" id="KW-0472">Membrane</keyword>
<dbReference type="GO" id="GO:0005886">
    <property type="term" value="C:plasma membrane"/>
    <property type="evidence" value="ECO:0007669"/>
    <property type="project" value="TreeGrafter"/>
</dbReference>
<accession>A0A177VFC7</accession>
<dbReference type="GO" id="GO:0042908">
    <property type="term" value="P:xenobiotic transport"/>
    <property type="evidence" value="ECO:0007669"/>
    <property type="project" value="UniProtKB-ARBA"/>
</dbReference>
<dbReference type="CDD" id="cd17323">
    <property type="entry name" value="MFS_Tpo1_MDR_like"/>
    <property type="match status" value="1"/>
</dbReference>
<dbReference type="GO" id="GO:0022857">
    <property type="term" value="F:transmembrane transporter activity"/>
    <property type="evidence" value="ECO:0007669"/>
    <property type="project" value="InterPro"/>
</dbReference>
<dbReference type="FunFam" id="1.20.1250.20:FF:000082">
    <property type="entry name" value="MFS multidrug transporter, putative"/>
    <property type="match status" value="1"/>
</dbReference>
<dbReference type="GO" id="GO:0140115">
    <property type="term" value="P:export across plasma membrane"/>
    <property type="evidence" value="ECO:0007669"/>
    <property type="project" value="UniProtKB-ARBA"/>
</dbReference>
<feature type="transmembrane region" description="Helical" evidence="6">
    <location>
        <begin position="267"/>
        <end position="288"/>
    </location>
</feature>
<protein>
    <recommendedName>
        <fullName evidence="7">Major facilitator superfamily (MFS) profile domain-containing protein</fullName>
    </recommendedName>
</protein>
<dbReference type="InterPro" id="IPR011701">
    <property type="entry name" value="MFS"/>
</dbReference>
<dbReference type="PROSITE" id="PS50850">
    <property type="entry name" value="MFS"/>
    <property type="match status" value="1"/>
</dbReference>
<feature type="transmembrane region" description="Helical" evidence="6">
    <location>
        <begin position="510"/>
        <end position="532"/>
    </location>
</feature>
<dbReference type="InterPro" id="IPR005829">
    <property type="entry name" value="Sugar_transporter_CS"/>
</dbReference>
<evidence type="ECO:0000313" key="9">
    <source>
        <dbReference type="EMBL" id="KAE8265118.1"/>
    </source>
</evidence>
<feature type="transmembrane region" description="Helical" evidence="6">
    <location>
        <begin position="374"/>
        <end position="396"/>
    </location>
</feature>
<dbReference type="InterPro" id="IPR036259">
    <property type="entry name" value="MFS_trans_sf"/>
</dbReference>
<reference evidence="8" key="3">
    <citation type="submission" date="2020-10" db="EMBL/GenBank/DDBJ databases">
        <authorList>
            <person name="Sedaghatjoo S."/>
        </authorList>
    </citation>
    <scope>NUCLEOTIDE SEQUENCE</scope>
    <source>
        <strain evidence="8">AZH3</strain>
    </source>
</reference>
<evidence type="ECO:0000256" key="6">
    <source>
        <dbReference type="SAM" id="Phobius"/>
    </source>
</evidence>
<evidence type="ECO:0000313" key="8">
    <source>
        <dbReference type="EMBL" id="CAD6912407.1"/>
    </source>
</evidence>
<dbReference type="AlphaFoldDB" id="A0A177VFC7"/>
<keyword evidence="3 6" id="KW-1133">Transmembrane helix</keyword>
<dbReference type="Gene3D" id="1.20.1250.20">
    <property type="entry name" value="MFS general substrate transporter like domains"/>
    <property type="match status" value="1"/>
</dbReference>
<evidence type="ECO:0000313" key="10">
    <source>
        <dbReference type="Proteomes" id="UP000077671"/>
    </source>
</evidence>
<dbReference type="SUPFAM" id="SSF103473">
    <property type="entry name" value="MFS general substrate transporter"/>
    <property type="match status" value="1"/>
</dbReference>